<sequence>MRHGVAGYKLGRTTSQRKLLRVNLVRQLFEHERITTTQAKALSMRNDAEKLITLAKKGNRGDQIAKMNASRLAASRLGNDREITKKLFSDIASRFENRNGGYTRMIKLGPRKGDSAEMVIIELVSE</sequence>
<dbReference type="PATRIC" id="fig|1678840.3.peg.901"/>
<dbReference type="Gene3D" id="3.90.1030.10">
    <property type="entry name" value="Ribosomal protein L17"/>
    <property type="match status" value="1"/>
</dbReference>
<evidence type="ECO:0000256" key="2">
    <source>
        <dbReference type="ARBA" id="ARBA00022980"/>
    </source>
</evidence>
<evidence type="ECO:0000256" key="4">
    <source>
        <dbReference type="HAMAP-Rule" id="MF_01368"/>
    </source>
</evidence>
<dbReference type="HAMAP" id="MF_01368">
    <property type="entry name" value="Ribosomal_bL17"/>
    <property type="match status" value="1"/>
</dbReference>
<evidence type="ECO:0000256" key="5">
    <source>
        <dbReference type="RuleBase" id="RU000660"/>
    </source>
</evidence>
<protein>
    <recommendedName>
        <fullName evidence="4">Large ribosomal subunit protein bL17</fullName>
    </recommendedName>
</protein>
<dbReference type="GO" id="GO:0003735">
    <property type="term" value="F:structural constituent of ribosome"/>
    <property type="evidence" value="ECO:0007669"/>
    <property type="project" value="InterPro"/>
</dbReference>
<dbReference type="OrthoDB" id="9809073at2"/>
<organism evidence="6">
    <name type="scientific">Flexilinea flocculi</name>
    <dbReference type="NCBI Taxonomy" id="1678840"/>
    <lineage>
        <taxon>Bacteria</taxon>
        <taxon>Bacillati</taxon>
        <taxon>Chloroflexota</taxon>
        <taxon>Anaerolineae</taxon>
        <taxon>Anaerolineales</taxon>
        <taxon>Anaerolineaceae</taxon>
        <taxon>Flexilinea</taxon>
    </lineage>
</organism>
<comment type="similarity">
    <text evidence="1 4 5">Belongs to the bacterial ribosomal protein bL17 family.</text>
</comment>
<evidence type="ECO:0000313" key="6">
    <source>
        <dbReference type="EMBL" id="GAP39804.1"/>
    </source>
</evidence>
<evidence type="ECO:0000313" key="7">
    <source>
        <dbReference type="Proteomes" id="UP000053370"/>
    </source>
</evidence>
<proteinExistence type="inferred from homology"/>
<comment type="subunit">
    <text evidence="4">Part of the 50S ribosomal subunit. Contacts protein L32.</text>
</comment>
<dbReference type="STRING" id="1678840.ATC1_12340"/>
<dbReference type="Proteomes" id="UP000053370">
    <property type="component" value="Unassembled WGS sequence"/>
</dbReference>
<dbReference type="PANTHER" id="PTHR14413">
    <property type="entry name" value="RIBOSOMAL PROTEIN L17"/>
    <property type="match status" value="1"/>
</dbReference>
<dbReference type="AlphaFoldDB" id="A0A0K8PBB4"/>
<gene>
    <name evidence="4" type="primary">rplQ</name>
    <name evidence="6" type="ORF">ATC1_12340</name>
</gene>
<name>A0A0K8PBB4_9CHLR</name>
<evidence type="ECO:0000256" key="1">
    <source>
        <dbReference type="ARBA" id="ARBA00008777"/>
    </source>
</evidence>
<dbReference type="PANTHER" id="PTHR14413:SF16">
    <property type="entry name" value="LARGE RIBOSOMAL SUBUNIT PROTEIN BL17M"/>
    <property type="match status" value="1"/>
</dbReference>
<dbReference type="RefSeq" id="WP_062278539.1">
    <property type="nucleotide sequence ID" value="NZ_DF968180.1"/>
</dbReference>
<accession>A0A0K8PBB4</accession>
<dbReference type="SUPFAM" id="SSF64263">
    <property type="entry name" value="Prokaryotic ribosomal protein L17"/>
    <property type="match status" value="1"/>
</dbReference>
<keyword evidence="3 4" id="KW-0687">Ribonucleoprotein</keyword>
<evidence type="ECO:0000256" key="3">
    <source>
        <dbReference type="ARBA" id="ARBA00023274"/>
    </source>
</evidence>
<keyword evidence="2 4" id="KW-0689">Ribosomal protein</keyword>
<dbReference type="GO" id="GO:0022625">
    <property type="term" value="C:cytosolic large ribosomal subunit"/>
    <property type="evidence" value="ECO:0007669"/>
    <property type="project" value="TreeGrafter"/>
</dbReference>
<dbReference type="InterPro" id="IPR000456">
    <property type="entry name" value="Ribosomal_bL17"/>
</dbReference>
<keyword evidence="7" id="KW-1185">Reference proteome</keyword>
<dbReference type="Pfam" id="PF01196">
    <property type="entry name" value="Ribosomal_L17"/>
    <property type="match status" value="1"/>
</dbReference>
<dbReference type="InterPro" id="IPR036373">
    <property type="entry name" value="Ribosomal_bL17_sf"/>
</dbReference>
<dbReference type="GO" id="GO:0006412">
    <property type="term" value="P:translation"/>
    <property type="evidence" value="ECO:0007669"/>
    <property type="project" value="UniProtKB-UniRule"/>
</dbReference>
<reference evidence="6" key="1">
    <citation type="journal article" date="2015" name="Genome Announc.">
        <title>Draft Genome Sequence of Anaerolineae Strain TC1, a Novel Isolate from a Methanogenic Wastewater Treatment System.</title>
        <authorList>
            <person name="Matsuura N."/>
            <person name="Tourlousse D.M."/>
            <person name="Sun L."/>
            <person name="Toyonaga M."/>
            <person name="Kuroda K."/>
            <person name="Ohashi A."/>
            <person name="Cruz R."/>
            <person name="Yamaguchi T."/>
            <person name="Sekiguchi Y."/>
        </authorList>
    </citation>
    <scope>NUCLEOTIDE SEQUENCE [LARGE SCALE GENOMIC DNA]</scope>
    <source>
        <strain evidence="6">TC1</strain>
    </source>
</reference>
<dbReference type="NCBIfam" id="TIGR00059">
    <property type="entry name" value="L17"/>
    <property type="match status" value="1"/>
</dbReference>
<dbReference type="EMBL" id="DF968180">
    <property type="protein sequence ID" value="GAP39804.1"/>
    <property type="molecule type" value="Genomic_DNA"/>
</dbReference>